<dbReference type="GO" id="GO:0005525">
    <property type="term" value="F:GTP binding"/>
    <property type="evidence" value="ECO:0007669"/>
    <property type="project" value="UniProtKB-UniRule"/>
</dbReference>
<feature type="binding site" evidence="5">
    <location>
        <position position="162"/>
    </location>
    <ligand>
        <name>GTP</name>
        <dbReference type="ChEBI" id="CHEBI:37565"/>
    </ligand>
</feature>
<evidence type="ECO:0000256" key="2">
    <source>
        <dbReference type="ARBA" id="ARBA00022741"/>
    </source>
</evidence>
<feature type="binding site" evidence="5">
    <location>
        <begin position="131"/>
        <end position="133"/>
    </location>
    <ligand>
        <name>GTP</name>
        <dbReference type="ChEBI" id="CHEBI:37565"/>
    </ligand>
</feature>
<feature type="binding site" evidence="5">
    <location>
        <position position="209"/>
    </location>
    <ligand>
        <name>GTP</name>
        <dbReference type="ChEBI" id="CHEBI:37565"/>
    </ligand>
</feature>
<dbReference type="PROSITE" id="PS01135">
    <property type="entry name" value="FTSZ_2"/>
    <property type="match status" value="1"/>
</dbReference>
<evidence type="ECO:0000256" key="6">
    <source>
        <dbReference type="NCBIfam" id="TIGR00065"/>
    </source>
</evidence>
<evidence type="ECO:0000313" key="11">
    <source>
        <dbReference type="EMBL" id="UZW64794.1"/>
    </source>
</evidence>
<dbReference type="CDD" id="cd02201">
    <property type="entry name" value="FtsZ_type1"/>
    <property type="match status" value="1"/>
</dbReference>
<dbReference type="InterPro" id="IPR045061">
    <property type="entry name" value="FtsZ/CetZ"/>
</dbReference>
<evidence type="ECO:0000259" key="9">
    <source>
        <dbReference type="SMART" id="SM00864"/>
    </source>
</evidence>
<dbReference type="GO" id="GO:0003924">
    <property type="term" value="F:GTPase activity"/>
    <property type="evidence" value="ECO:0007669"/>
    <property type="project" value="UniProtKB-UniRule"/>
</dbReference>
<feature type="binding site" evidence="5">
    <location>
        <position position="166"/>
    </location>
    <ligand>
        <name>GTP</name>
        <dbReference type="ChEBI" id="CHEBI:37565"/>
    </ligand>
</feature>
<keyword evidence="3 5" id="KW-0342">GTP-binding</keyword>
<dbReference type="SMART" id="SM00865">
    <property type="entry name" value="Tubulin_C"/>
    <property type="match status" value="1"/>
</dbReference>
<comment type="subcellular location">
    <subcellularLocation>
        <location evidence="5">Cytoplasm</location>
    </subcellularLocation>
    <text evidence="5">Assembles at midcell at the inner surface of the cytoplasmic membrane.</text>
</comment>
<dbReference type="GO" id="GO:0043093">
    <property type="term" value="P:FtsZ-dependent cytokinesis"/>
    <property type="evidence" value="ECO:0007669"/>
    <property type="project" value="UniProtKB-UniRule"/>
</dbReference>
<dbReference type="HAMAP" id="MF_00909">
    <property type="entry name" value="FtsZ"/>
    <property type="match status" value="1"/>
</dbReference>
<evidence type="ECO:0000256" key="8">
    <source>
        <dbReference type="SAM" id="MobiDB-lite"/>
    </source>
</evidence>
<dbReference type="NCBIfam" id="TIGR00065">
    <property type="entry name" value="ftsZ"/>
    <property type="match status" value="1"/>
</dbReference>
<keyword evidence="2 5" id="KW-0547">Nucleotide-binding</keyword>
<dbReference type="AlphaFoldDB" id="A0AAX3F0V0"/>
<dbReference type="InterPro" id="IPR008280">
    <property type="entry name" value="Tub_FtsZ_C"/>
</dbReference>
<dbReference type="Pfam" id="PF00091">
    <property type="entry name" value="Tubulin"/>
    <property type="match status" value="1"/>
</dbReference>
<dbReference type="InterPro" id="IPR036525">
    <property type="entry name" value="Tubulin/FtsZ_GTPase_sf"/>
</dbReference>
<dbReference type="GO" id="GO:0005737">
    <property type="term" value="C:cytoplasm"/>
    <property type="evidence" value="ECO:0007669"/>
    <property type="project" value="UniProtKB-SubCell"/>
</dbReference>
<dbReference type="Proteomes" id="UP001164481">
    <property type="component" value="Chromosome"/>
</dbReference>
<dbReference type="InterPro" id="IPR003008">
    <property type="entry name" value="Tubulin_FtsZ_GTPase"/>
</dbReference>
<evidence type="ECO:0000313" key="12">
    <source>
        <dbReference type="Proteomes" id="UP001164481"/>
    </source>
</evidence>
<keyword evidence="4 5" id="KW-0717">Septation</keyword>
<feature type="region of interest" description="Disordered" evidence="8">
    <location>
        <begin position="461"/>
        <end position="573"/>
    </location>
</feature>
<keyword evidence="5 7" id="KW-0132">Cell division</keyword>
<dbReference type="GO" id="GO:0051258">
    <property type="term" value="P:protein polymerization"/>
    <property type="evidence" value="ECO:0007669"/>
    <property type="project" value="UniProtKB-UniRule"/>
</dbReference>
<dbReference type="Pfam" id="PF12327">
    <property type="entry name" value="FtsZ_C"/>
    <property type="match status" value="1"/>
</dbReference>
<dbReference type="RefSeq" id="WP_239611049.1">
    <property type="nucleotide sequence ID" value="NZ_CP069379.1"/>
</dbReference>
<dbReference type="SUPFAM" id="SSF55307">
    <property type="entry name" value="Tubulin C-terminal domain-like"/>
    <property type="match status" value="1"/>
</dbReference>
<feature type="compositionally biased region" description="Low complexity" evidence="8">
    <location>
        <begin position="494"/>
        <end position="519"/>
    </location>
</feature>
<comment type="function">
    <text evidence="5 7">Essential cell division protein that forms a contractile ring structure (Z ring) at the future cell division site. The regulation of the ring assembly controls the timing and the location of cell division. One of the functions of the FtsZ ring is to recruit other cell division proteins to the septum to produce a new cell wall between the dividing cells. Binds GTP and shows GTPase activity.</text>
</comment>
<evidence type="ECO:0000256" key="5">
    <source>
        <dbReference type="HAMAP-Rule" id="MF_00909"/>
    </source>
</evidence>
<dbReference type="GO" id="GO:0032153">
    <property type="term" value="C:cell division site"/>
    <property type="evidence" value="ECO:0007669"/>
    <property type="project" value="UniProtKB-UniRule"/>
</dbReference>
<dbReference type="InterPro" id="IPR024757">
    <property type="entry name" value="FtsZ_C"/>
</dbReference>
<dbReference type="EMBL" id="CP107525">
    <property type="protein sequence ID" value="UZW64794.1"/>
    <property type="molecule type" value="Genomic_DNA"/>
</dbReference>
<keyword evidence="5" id="KW-0963">Cytoplasm</keyword>
<feature type="domain" description="Tubulin/FtsZ GTPase" evidence="9">
    <location>
        <begin position="37"/>
        <end position="227"/>
    </location>
</feature>
<organism evidence="11 12">
    <name type="scientific">Mycoplasmopsis synoviae</name>
    <name type="common">Mycoplasma synoviae</name>
    <dbReference type="NCBI Taxonomy" id="2109"/>
    <lineage>
        <taxon>Bacteria</taxon>
        <taxon>Bacillati</taxon>
        <taxon>Mycoplasmatota</taxon>
        <taxon>Mycoplasmoidales</taxon>
        <taxon>Metamycoplasmataceae</taxon>
        <taxon>Mycoplasmopsis</taxon>
    </lineage>
</organism>
<feature type="binding site" evidence="5">
    <location>
        <begin position="45"/>
        <end position="49"/>
    </location>
    <ligand>
        <name>GTP</name>
        <dbReference type="ChEBI" id="CHEBI:37565"/>
    </ligand>
</feature>
<evidence type="ECO:0000256" key="7">
    <source>
        <dbReference type="RuleBase" id="RU000631"/>
    </source>
</evidence>
<evidence type="ECO:0000256" key="3">
    <source>
        <dbReference type="ARBA" id="ARBA00023134"/>
    </source>
</evidence>
<dbReference type="SMART" id="SM00864">
    <property type="entry name" value="Tubulin"/>
    <property type="match status" value="1"/>
</dbReference>
<dbReference type="PRINTS" id="PR00423">
    <property type="entry name" value="CELLDVISFTSZ"/>
</dbReference>
<dbReference type="InterPro" id="IPR000158">
    <property type="entry name" value="Cell_div_FtsZ"/>
</dbReference>
<feature type="compositionally biased region" description="Basic and acidic residues" evidence="8">
    <location>
        <begin position="545"/>
        <end position="556"/>
    </location>
</feature>
<comment type="similarity">
    <text evidence="1 5 7">Belongs to the FtsZ family.</text>
</comment>
<name>A0AAX3F0V0_MYCSY</name>
<accession>A0AAX3F0V0</accession>
<evidence type="ECO:0000256" key="1">
    <source>
        <dbReference type="ARBA" id="ARBA00009690"/>
    </source>
</evidence>
<dbReference type="InterPro" id="IPR020805">
    <property type="entry name" value="Cell_div_FtsZ_CS"/>
</dbReference>
<reference evidence="11" key="2">
    <citation type="submission" date="2022-11" db="EMBL/GenBank/DDBJ databases">
        <title>complete genomes of mycoplasma synoviae ZX313 strain and SD2 strain.</title>
        <authorList>
            <person name="Zhong Q."/>
        </authorList>
    </citation>
    <scope>NUCLEOTIDE SEQUENCE</scope>
    <source>
        <strain evidence="11">SD2</strain>
    </source>
</reference>
<reference evidence="11" key="1">
    <citation type="submission" date="2022-10" db="EMBL/GenBank/DDBJ databases">
        <authorList>
            <person name="Wei X."/>
        </authorList>
    </citation>
    <scope>NUCLEOTIDE SEQUENCE</scope>
    <source>
        <strain evidence="11">SD2</strain>
    </source>
</reference>
<gene>
    <name evidence="5 11" type="primary">ftsZ</name>
    <name evidence="11" type="ORF">OIE46_01865</name>
</gene>
<proteinExistence type="inferred from homology"/>
<keyword evidence="5 7" id="KW-0131">Cell cycle</keyword>
<feature type="domain" description="Tubulin/FtsZ 2-layer sandwich" evidence="10">
    <location>
        <begin position="229"/>
        <end position="355"/>
    </location>
</feature>
<evidence type="ECO:0000256" key="4">
    <source>
        <dbReference type="ARBA" id="ARBA00023210"/>
    </source>
</evidence>
<evidence type="ECO:0000259" key="10">
    <source>
        <dbReference type="SMART" id="SM00865"/>
    </source>
</evidence>
<feature type="compositionally biased region" description="Polar residues" evidence="8">
    <location>
        <begin position="461"/>
        <end position="470"/>
    </location>
</feature>
<dbReference type="SUPFAM" id="SSF52490">
    <property type="entry name" value="Tubulin nucleotide-binding domain-like"/>
    <property type="match status" value="1"/>
</dbReference>
<dbReference type="PANTHER" id="PTHR30314">
    <property type="entry name" value="CELL DIVISION PROTEIN FTSZ-RELATED"/>
    <property type="match status" value="1"/>
</dbReference>
<comment type="subunit">
    <text evidence="5">Homodimer. Polymerizes to form a dynamic ring structure in a strictly GTP-dependent manner. Interacts directly with several other division proteins.</text>
</comment>
<dbReference type="PANTHER" id="PTHR30314:SF3">
    <property type="entry name" value="MITOCHONDRIAL DIVISION PROTEIN FSZA"/>
    <property type="match status" value="1"/>
</dbReference>
<dbReference type="PROSITE" id="PS01134">
    <property type="entry name" value="FTSZ_1"/>
    <property type="match status" value="1"/>
</dbReference>
<feature type="compositionally biased region" description="Acidic residues" evidence="8">
    <location>
        <begin position="557"/>
        <end position="573"/>
    </location>
</feature>
<protein>
    <recommendedName>
        <fullName evidence="5 6">Cell division protein FtsZ</fullName>
    </recommendedName>
</protein>
<dbReference type="GO" id="GO:0000917">
    <property type="term" value="P:division septum assembly"/>
    <property type="evidence" value="ECO:0007669"/>
    <property type="project" value="UniProtKB-KW"/>
</dbReference>
<dbReference type="Gene3D" id="3.40.50.1440">
    <property type="entry name" value="Tubulin/FtsZ, GTPase domain"/>
    <property type="match status" value="1"/>
</dbReference>
<sequence>MKNILHSDSYSEKPVFDDLTSSENLYDNEAANVSKIKLCVIGVGGGGNNAVKMIQAAGFSNVNFIIANTDDQALSLNPCENKISLGKDTRGLGAGSDPEIGEKSARESVDEIEEALKGADVVLVTAGLGGGTGTGAAPVIAEAAKKMGALTIGIVTTPFSYEGPKRKRIAKNGIQELSKVVDSYIVLSNDKLAENFGDLPIEDSFQLANITLKNIILAFHDILYRIGTINIDYADVVKILGGSGLAVVGIGQATGKDRATKAVEKAFEQNLYEYPIKSANKILVNIQHDKKATLHEINTAIKKVHEILSQNRSDDQEEYDCIIGQEAVETKDNAEVFKVSVIAGEAIIYTEEEVRRNPSLLNMDTSREAAKSFIGDSIDRDKIVEAQDFPENEDFDKDFSQSFEEELPVRNSSAEAQAFHQNKDEFDMWLMSSTQEVALEESQEETRETFSKPEEFYQDYSQESFDNSQELVGDDSSEFETFQTEEVKTEDSGKYSFSKSYSDFSSDSQDQSQTQTSTQESNFTWDLDESLQEKTSTNEFPFGPKTHEALLQKKEDEAEESQDEDEEDKYSWF</sequence>
<dbReference type="InterPro" id="IPR018316">
    <property type="entry name" value="Tubulin/FtsZ_2-layer-sand-dom"/>
</dbReference>